<organism evidence="2 3">
    <name type="scientific">Thermothielavioides terrestris</name>
    <dbReference type="NCBI Taxonomy" id="2587410"/>
    <lineage>
        <taxon>Eukaryota</taxon>
        <taxon>Fungi</taxon>
        <taxon>Dikarya</taxon>
        <taxon>Ascomycota</taxon>
        <taxon>Pezizomycotina</taxon>
        <taxon>Sordariomycetes</taxon>
        <taxon>Sordariomycetidae</taxon>
        <taxon>Sordariales</taxon>
        <taxon>Chaetomiaceae</taxon>
        <taxon>Thermothielavioides</taxon>
    </lineage>
</organism>
<protein>
    <submittedName>
        <fullName evidence="2">C3e2a102-d5b2-4f6a-a8ee-7b86fb2da32a</fullName>
    </submittedName>
</protein>
<sequence length="181" mass="19240">MTTVSKLTAVLLLAAFALVAMAAPVVPDGTATATILGRVPVPIKATATRDAIPPVCTEGLPASQQRPAGYPINNFTVVTPADAANWTSYSVKTDWYRSHYISGPHTISATHSSDPYGPFKCQYICNAANNCNGYFAWYDNVGTSEEHFNCVLFDAVIPASAFVPTTGTIAAGAYDRLCERS</sequence>
<reference evidence="2 3" key="1">
    <citation type="submission" date="2018-04" db="EMBL/GenBank/DDBJ databases">
        <authorList>
            <person name="Huttner S."/>
            <person name="Dainat J."/>
        </authorList>
    </citation>
    <scope>NUCLEOTIDE SEQUENCE [LARGE SCALE GENOMIC DNA]</scope>
</reference>
<evidence type="ECO:0000313" key="3">
    <source>
        <dbReference type="Proteomes" id="UP000289323"/>
    </source>
</evidence>
<accession>A0A3S4D391</accession>
<feature type="chain" id="PRO_5018763355" evidence="1">
    <location>
        <begin position="23"/>
        <end position="181"/>
    </location>
</feature>
<dbReference type="AlphaFoldDB" id="A0A3S4D391"/>
<evidence type="ECO:0000313" key="2">
    <source>
        <dbReference type="EMBL" id="SPQ21294.1"/>
    </source>
</evidence>
<proteinExistence type="predicted"/>
<feature type="signal peptide" evidence="1">
    <location>
        <begin position="1"/>
        <end position="22"/>
    </location>
</feature>
<gene>
    <name evidence="2" type="ORF">TT172_LOCUS3713</name>
</gene>
<keyword evidence="1" id="KW-0732">Signal</keyword>
<evidence type="ECO:0000256" key="1">
    <source>
        <dbReference type="SAM" id="SignalP"/>
    </source>
</evidence>
<dbReference type="Proteomes" id="UP000289323">
    <property type="component" value="Unassembled WGS sequence"/>
</dbReference>
<dbReference type="EMBL" id="OUUZ01000008">
    <property type="protein sequence ID" value="SPQ21294.1"/>
    <property type="molecule type" value="Genomic_DNA"/>
</dbReference>
<name>A0A3S4D391_9PEZI</name>